<dbReference type="InterPro" id="IPR036388">
    <property type="entry name" value="WH-like_DNA-bd_sf"/>
</dbReference>
<evidence type="ECO:0000313" key="5">
    <source>
        <dbReference type="EMBL" id="MBF4552777.1"/>
    </source>
</evidence>
<protein>
    <submittedName>
        <fullName evidence="5">YafY family transcriptional regulator</fullName>
    </submittedName>
</protein>
<sequence>MAETTQRVLKLLGLLEARTTWRAIELSEKLGVTHRTVRRDISRLRDLGYPIDSEPGIDGGYRLGSGRQLPPLLLDDDEAVALVACLRMAALSGADDVGEAGLRALNKIDRVLPPKLRSIAAAINTATYAIPRNRSAINLDTLQQLATAQRDHVIVRFNYCKPDGETSSREVEPARLMTQGEHWYLQAFDLIREDWRVFRLDRMSDVKTSTWTFSPRDAPSPGFQRDLASRYPCVLPIEIEATVEQVVARVPSAHRDQLEPTATGSRLLVGGPNWDELAWHMLWVSRDLDAALTLPNGPEATQFREALARISKHAHMISAL</sequence>
<name>A0ABR9ZJF4_9CORY</name>
<dbReference type="InterPro" id="IPR013196">
    <property type="entry name" value="HTH_11"/>
</dbReference>
<dbReference type="SMART" id="SM00420">
    <property type="entry name" value="HTH_DEOR"/>
    <property type="match status" value="1"/>
</dbReference>
<dbReference type="InterPro" id="IPR036390">
    <property type="entry name" value="WH_DNA-bd_sf"/>
</dbReference>
<dbReference type="Proteomes" id="UP000635902">
    <property type="component" value="Unassembled WGS sequence"/>
</dbReference>
<keyword evidence="6" id="KW-1185">Reference proteome</keyword>
<keyword evidence="2" id="KW-0238">DNA-binding</keyword>
<dbReference type="SUPFAM" id="SSF46785">
    <property type="entry name" value="Winged helix' DNA-binding domain"/>
    <property type="match status" value="1"/>
</dbReference>
<dbReference type="PANTHER" id="PTHR34580">
    <property type="match status" value="1"/>
</dbReference>
<feature type="domain" description="HTH deoR-type" evidence="4">
    <location>
        <begin position="4"/>
        <end position="59"/>
    </location>
</feature>
<accession>A0ABR9ZJF4</accession>
<dbReference type="Pfam" id="PF13280">
    <property type="entry name" value="WYL"/>
    <property type="match status" value="1"/>
</dbReference>
<comment type="caution">
    <text evidence="5">The sequence shown here is derived from an EMBL/GenBank/DDBJ whole genome shotgun (WGS) entry which is preliminary data.</text>
</comment>
<dbReference type="InterPro" id="IPR001034">
    <property type="entry name" value="DeoR_HTH"/>
</dbReference>
<organism evidence="5 6">
    <name type="scientific">Corynebacterium suicordis DSM 45110</name>
    <dbReference type="NCBI Taxonomy" id="1121369"/>
    <lineage>
        <taxon>Bacteria</taxon>
        <taxon>Bacillati</taxon>
        <taxon>Actinomycetota</taxon>
        <taxon>Actinomycetes</taxon>
        <taxon>Mycobacteriales</taxon>
        <taxon>Corynebacteriaceae</taxon>
        <taxon>Corynebacterium</taxon>
    </lineage>
</organism>
<evidence type="ECO:0000259" key="4">
    <source>
        <dbReference type="PROSITE" id="PS51000"/>
    </source>
</evidence>
<reference evidence="5 6" key="1">
    <citation type="submission" date="2020-10" db="EMBL/GenBank/DDBJ databases">
        <title>Novel species in genus Corynebacterium.</title>
        <authorList>
            <person name="Zhang G."/>
        </authorList>
    </citation>
    <scope>NUCLEOTIDE SEQUENCE [LARGE SCALE GENOMIC DNA]</scope>
    <source>
        <strain evidence="5 6">DSM 45110</strain>
    </source>
</reference>
<dbReference type="PROSITE" id="PS00894">
    <property type="entry name" value="HTH_DEOR_1"/>
    <property type="match status" value="1"/>
</dbReference>
<dbReference type="EMBL" id="JADKMY010000001">
    <property type="protein sequence ID" value="MBF4552777.1"/>
    <property type="molecule type" value="Genomic_DNA"/>
</dbReference>
<dbReference type="PANTHER" id="PTHR34580:SF3">
    <property type="entry name" value="PROTEIN PAFB"/>
    <property type="match status" value="1"/>
</dbReference>
<keyword evidence="1" id="KW-0805">Transcription regulation</keyword>
<keyword evidence="3" id="KW-0804">Transcription</keyword>
<dbReference type="InterPro" id="IPR018356">
    <property type="entry name" value="Tscrpt_reg_HTH_DeoR_CS"/>
</dbReference>
<dbReference type="Gene3D" id="1.10.10.10">
    <property type="entry name" value="Winged helix-like DNA-binding domain superfamily/Winged helix DNA-binding domain"/>
    <property type="match status" value="1"/>
</dbReference>
<gene>
    <name evidence="5" type="ORF">IRY30_01600</name>
</gene>
<dbReference type="Pfam" id="PF08279">
    <property type="entry name" value="HTH_11"/>
    <property type="match status" value="1"/>
</dbReference>
<dbReference type="PROSITE" id="PS51000">
    <property type="entry name" value="HTH_DEOR_2"/>
    <property type="match status" value="1"/>
</dbReference>
<evidence type="ECO:0000256" key="2">
    <source>
        <dbReference type="ARBA" id="ARBA00023125"/>
    </source>
</evidence>
<dbReference type="InterPro" id="IPR051534">
    <property type="entry name" value="CBASS_pafABC_assoc_protein"/>
</dbReference>
<dbReference type="RefSeq" id="WP_194555658.1">
    <property type="nucleotide sequence ID" value="NZ_JADKMY010000001.1"/>
</dbReference>
<dbReference type="PROSITE" id="PS52050">
    <property type="entry name" value="WYL"/>
    <property type="match status" value="1"/>
</dbReference>
<dbReference type="InterPro" id="IPR026881">
    <property type="entry name" value="WYL_dom"/>
</dbReference>
<proteinExistence type="predicted"/>
<evidence type="ECO:0000256" key="3">
    <source>
        <dbReference type="ARBA" id="ARBA00023163"/>
    </source>
</evidence>
<evidence type="ECO:0000313" key="6">
    <source>
        <dbReference type="Proteomes" id="UP000635902"/>
    </source>
</evidence>
<evidence type="ECO:0000256" key="1">
    <source>
        <dbReference type="ARBA" id="ARBA00023015"/>
    </source>
</evidence>